<gene>
    <name evidence="2" type="ORF">IM811_011860</name>
</gene>
<dbReference type="InterPro" id="IPR045518">
    <property type="entry name" value="2EXR"/>
</dbReference>
<evidence type="ECO:0000313" key="2">
    <source>
        <dbReference type="EMBL" id="KAF9753102.1"/>
    </source>
</evidence>
<dbReference type="EMBL" id="JADCTT010000004">
    <property type="protein sequence ID" value="KAF9753102.1"/>
    <property type="molecule type" value="Genomic_DNA"/>
</dbReference>
<reference evidence="2" key="1">
    <citation type="submission" date="2020-10" db="EMBL/GenBank/DDBJ databases">
        <title>High-Quality Genome Resource of Clonostachys rosea strain S41 by Oxford Nanopore Long-Read Sequencing.</title>
        <authorList>
            <person name="Wang H."/>
        </authorList>
    </citation>
    <scope>NUCLEOTIDE SEQUENCE</scope>
    <source>
        <strain evidence="2">S41</strain>
    </source>
</reference>
<feature type="domain" description="2EXR" evidence="1">
    <location>
        <begin position="6"/>
        <end position="106"/>
    </location>
</feature>
<accession>A0A8H7NCF6</accession>
<dbReference type="Pfam" id="PF20150">
    <property type="entry name" value="2EXR"/>
    <property type="match status" value="1"/>
</dbReference>
<proteinExistence type="predicted"/>
<evidence type="ECO:0000259" key="1">
    <source>
        <dbReference type="Pfam" id="PF20150"/>
    </source>
</evidence>
<dbReference type="Proteomes" id="UP000616885">
    <property type="component" value="Unassembled WGS sequence"/>
</dbReference>
<protein>
    <recommendedName>
        <fullName evidence="1">2EXR domain-containing protein</fullName>
    </recommendedName>
</protein>
<evidence type="ECO:0000313" key="3">
    <source>
        <dbReference type="Proteomes" id="UP000616885"/>
    </source>
</evidence>
<comment type="caution">
    <text evidence="2">The sequence shown here is derived from an EMBL/GenBank/DDBJ whole genome shotgun (WGS) entry which is preliminary data.</text>
</comment>
<name>A0A8H7NCF6_BIOOC</name>
<dbReference type="AlphaFoldDB" id="A0A8H7NCF6"/>
<organism evidence="2 3">
    <name type="scientific">Bionectria ochroleuca</name>
    <name type="common">Gliocladium roseum</name>
    <dbReference type="NCBI Taxonomy" id="29856"/>
    <lineage>
        <taxon>Eukaryota</taxon>
        <taxon>Fungi</taxon>
        <taxon>Dikarya</taxon>
        <taxon>Ascomycota</taxon>
        <taxon>Pezizomycotina</taxon>
        <taxon>Sordariomycetes</taxon>
        <taxon>Hypocreomycetidae</taxon>
        <taxon>Hypocreales</taxon>
        <taxon>Bionectriaceae</taxon>
        <taxon>Clonostachys</taxon>
    </lineage>
</organism>
<sequence length="268" mass="30898">MDAPVFTCFPELPLELREAIWNETMPSDSDGPVMYPFGDHFINYTAQPAESAQPLMVQLPMPPAFFVCREARRAAERWMASVNGWLHFRRETQGHIAVRAWNEETDLLYIPRPKWRFFSAGMFEEATEEGSIYDRMYARVRNLALPAFTAYYSLAGLVSAMDLAPNLTAVHVVWGPLPEVRASAAGEALEEAAVQPRWAVEVEDSEEVRMCCHDERSRVTTWETGELEDWMYEIEQEMALQEEIPENYIDDEKSQVKLPFRPVRLKNE</sequence>